<evidence type="ECO:0000259" key="21">
    <source>
        <dbReference type="Pfam" id="PF00912"/>
    </source>
</evidence>
<feature type="domain" description="Glycosyl transferase family 51" evidence="21">
    <location>
        <begin position="90"/>
        <end position="265"/>
    </location>
</feature>
<dbReference type="GO" id="GO:0009002">
    <property type="term" value="F:serine-type D-Ala-D-Ala carboxypeptidase activity"/>
    <property type="evidence" value="ECO:0007669"/>
    <property type="project" value="UniProtKB-EC"/>
</dbReference>
<gene>
    <name evidence="22" type="ORF">DID87_01110</name>
</gene>
<dbReference type="GO" id="GO:0006508">
    <property type="term" value="P:proteolysis"/>
    <property type="evidence" value="ECO:0007669"/>
    <property type="project" value="UniProtKB-KW"/>
</dbReference>
<comment type="similarity">
    <text evidence="2">In the N-terminal section; belongs to the glycosyltransferase 51 family.</text>
</comment>
<evidence type="ECO:0000256" key="5">
    <source>
        <dbReference type="ARBA" id="ARBA00022670"/>
    </source>
</evidence>
<dbReference type="SUPFAM" id="SSF56601">
    <property type="entry name" value="beta-lactamase/transpeptidase-like"/>
    <property type="match status" value="1"/>
</dbReference>
<evidence type="ECO:0000256" key="12">
    <source>
        <dbReference type="ARBA" id="ARBA00022989"/>
    </source>
</evidence>
<dbReference type="NCBIfam" id="TIGR02074">
    <property type="entry name" value="PBP_1a_fam"/>
    <property type="match status" value="1"/>
</dbReference>
<evidence type="ECO:0000259" key="20">
    <source>
        <dbReference type="Pfam" id="PF00905"/>
    </source>
</evidence>
<keyword evidence="5" id="KW-0645">Protease</keyword>
<comment type="catalytic activity">
    <reaction evidence="17">
        <text>[GlcNAc-(1-&gt;4)-Mur2Ac(oyl-L-Ala-gamma-D-Glu-L-Lys-D-Ala-D-Ala)](n)-di-trans,octa-cis-undecaprenyl diphosphate + beta-D-GlcNAc-(1-&gt;4)-Mur2Ac(oyl-L-Ala-gamma-D-Glu-L-Lys-D-Ala-D-Ala)-di-trans,octa-cis-undecaprenyl diphosphate = [GlcNAc-(1-&gt;4)-Mur2Ac(oyl-L-Ala-gamma-D-Glu-L-Lys-D-Ala-D-Ala)](n+1)-di-trans,octa-cis-undecaprenyl diphosphate + di-trans,octa-cis-undecaprenyl diphosphate + H(+)</text>
        <dbReference type="Rhea" id="RHEA:23708"/>
        <dbReference type="Rhea" id="RHEA-COMP:9602"/>
        <dbReference type="Rhea" id="RHEA-COMP:9603"/>
        <dbReference type="ChEBI" id="CHEBI:15378"/>
        <dbReference type="ChEBI" id="CHEBI:58405"/>
        <dbReference type="ChEBI" id="CHEBI:60033"/>
        <dbReference type="ChEBI" id="CHEBI:78435"/>
        <dbReference type="EC" id="2.4.99.28"/>
    </reaction>
</comment>
<dbReference type="RefSeq" id="WP_139562322.1">
    <property type="nucleotide sequence ID" value="NZ_JARBEV010000002.1"/>
</dbReference>
<evidence type="ECO:0000256" key="6">
    <source>
        <dbReference type="ARBA" id="ARBA00022676"/>
    </source>
</evidence>
<evidence type="ECO:0000256" key="1">
    <source>
        <dbReference type="ARBA" id="ARBA00007090"/>
    </source>
</evidence>
<evidence type="ECO:0000256" key="19">
    <source>
        <dbReference type="SAM" id="Phobius"/>
    </source>
</evidence>
<evidence type="ECO:0000256" key="2">
    <source>
        <dbReference type="ARBA" id="ARBA00007739"/>
    </source>
</evidence>
<feature type="transmembrane region" description="Helical" evidence="19">
    <location>
        <begin position="44"/>
        <end position="64"/>
    </location>
</feature>
<dbReference type="FunFam" id="1.10.3810.10:FF:000001">
    <property type="entry name" value="Penicillin-binding protein 1A"/>
    <property type="match status" value="1"/>
</dbReference>
<dbReference type="GO" id="GO:0008955">
    <property type="term" value="F:peptidoglycan glycosyltransferase activity"/>
    <property type="evidence" value="ECO:0007669"/>
    <property type="project" value="UniProtKB-EC"/>
</dbReference>
<evidence type="ECO:0000313" key="22">
    <source>
        <dbReference type="EMBL" id="TNK90972.1"/>
    </source>
</evidence>
<dbReference type="GO" id="GO:0030288">
    <property type="term" value="C:outer membrane-bounded periplasmic space"/>
    <property type="evidence" value="ECO:0007669"/>
    <property type="project" value="TreeGrafter"/>
</dbReference>
<dbReference type="Proteomes" id="UP000313312">
    <property type="component" value="Unassembled WGS sequence"/>
</dbReference>
<dbReference type="GO" id="GO:0008360">
    <property type="term" value="P:regulation of cell shape"/>
    <property type="evidence" value="ECO:0007669"/>
    <property type="project" value="UniProtKB-KW"/>
</dbReference>
<dbReference type="InterPro" id="IPR001460">
    <property type="entry name" value="PCN-bd_Tpept"/>
</dbReference>
<evidence type="ECO:0000256" key="15">
    <source>
        <dbReference type="ARBA" id="ARBA00023316"/>
    </source>
</evidence>
<dbReference type="InterPro" id="IPR001264">
    <property type="entry name" value="Glyco_trans_51"/>
</dbReference>
<evidence type="ECO:0000313" key="23">
    <source>
        <dbReference type="Proteomes" id="UP000313312"/>
    </source>
</evidence>
<evidence type="ECO:0000256" key="3">
    <source>
        <dbReference type="ARBA" id="ARBA00022475"/>
    </source>
</evidence>
<dbReference type="PANTHER" id="PTHR32282">
    <property type="entry name" value="BINDING PROTEIN TRANSPEPTIDASE, PUTATIVE-RELATED"/>
    <property type="match status" value="1"/>
</dbReference>
<feature type="domain" description="Penicillin-binding protein transpeptidase" evidence="20">
    <location>
        <begin position="364"/>
        <end position="609"/>
    </location>
</feature>
<reference evidence="22 23" key="1">
    <citation type="submission" date="2018-05" db="EMBL/GenBank/DDBJ databases">
        <title>Lactobacillus sanfranciscensis Ah4 draft denome sequence.</title>
        <authorList>
            <person name="Zhang G."/>
        </authorList>
    </citation>
    <scope>NUCLEOTIDE SEQUENCE [LARGE SCALE GENOMIC DNA]</scope>
    <source>
        <strain evidence="22 23">Ah4</strain>
    </source>
</reference>
<feature type="transmembrane region" description="Helical" evidence="19">
    <location>
        <begin position="12"/>
        <end position="32"/>
    </location>
</feature>
<evidence type="ECO:0000256" key="4">
    <source>
        <dbReference type="ARBA" id="ARBA00022645"/>
    </source>
</evidence>
<keyword evidence="14" id="KW-0511">Multifunctional enzyme</keyword>
<dbReference type="InterPro" id="IPR050396">
    <property type="entry name" value="Glycosyltr_51/Transpeptidase"/>
</dbReference>
<dbReference type="Gene3D" id="6.20.370.110">
    <property type="match status" value="1"/>
</dbReference>
<keyword evidence="13 19" id="KW-0472">Membrane</keyword>
<evidence type="ECO:0000256" key="7">
    <source>
        <dbReference type="ARBA" id="ARBA00022679"/>
    </source>
</evidence>
<dbReference type="Gene3D" id="3.40.710.10">
    <property type="entry name" value="DD-peptidase/beta-lactamase superfamily"/>
    <property type="match status" value="1"/>
</dbReference>
<name>A0A5C4TLS0_FRUSA</name>
<comment type="catalytic activity">
    <reaction evidence="16">
        <text>Preferential cleavage: (Ac)2-L-Lys-D-Ala-|-D-Ala. Also transpeptidation of peptidyl-alanyl moieties that are N-acyl substituents of D-alanine.</text>
        <dbReference type="EC" id="3.4.16.4"/>
    </reaction>
</comment>
<keyword evidence="10" id="KW-0133">Cell shape</keyword>
<keyword evidence="3" id="KW-1003">Cell membrane</keyword>
<dbReference type="GO" id="GO:0071555">
    <property type="term" value="P:cell wall organization"/>
    <property type="evidence" value="ECO:0007669"/>
    <property type="project" value="UniProtKB-KW"/>
</dbReference>
<comment type="caution">
    <text evidence="22">The sequence shown here is derived from an EMBL/GenBank/DDBJ whole genome shotgun (WGS) entry which is preliminary data.</text>
</comment>
<feature type="region of interest" description="Disordered" evidence="18">
    <location>
        <begin position="667"/>
        <end position="690"/>
    </location>
</feature>
<keyword evidence="11" id="KW-0573">Peptidoglycan synthesis</keyword>
<evidence type="ECO:0000256" key="11">
    <source>
        <dbReference type="ARBA" id="ARBA00022984"/>
    </source>
</evidence>
<comment type="similarity">
    <text evidence="1">In the C-terminal section; belongs to the transpeptidase family.</text>
</comment>
<dbReference type="Gene3D" id="1.10.3810.10">
    <property type="entry name" value="Biosynthetic peptidoglycan transglycosylase-like"/>
    <property type="match status" value="1"/>
</dbReference>
<evidence type="ECO:0000256" key="17">
    <source>
        <dbReference type="ARBA" id="ARBA00049902"/>
    </source>
</evidence>
<dbReference type="GO" id="GO:0008658">
    <property type="term" value="F:penicillin binding"/>
    <property type="evidence" value="ECO:0007669"/>
    <property type="project" value="InterPro"/>
</dbReference>
<accession>A0A5C4TLS0</accession>
<evidence type="ECO:0000256" key="8">
    <source>
        <dbReference type="ARBA" id="ARBA00022692"/>
    </source>
</evidence>
<keyword evidence="6" id="KW-0328">Glycosyltransferase</keyword>
<evidence type="ECO:0000256" key="14">
    <source>
        <dbReference type="ARBA" id="ARBA00023268"/>
    </source>
</evidence>
<evidence type="ECO:0000256" key="16">
    <source>
        <dbReference type="ARBA" id="ARBA00034000"/>
    </source>
</evidence>
<keyword evidence="8 19" id="KW-0812">Transmembrane</keyword>
<dbReference type="PANTHER" id="PTHR32282:SF32">
    <property type="entry name" value="PENICILLIN-BINDING PROTEIN 2A"/>
    <property type="match status" value="1"/>
</dbReference>
<proteinExistence type="inferred from homology"/>
<dbReference type="SUPFAM" id="SSF53955">
    <property type="entry name" value="Lysozyme-like"/>
    <property type="match status" value="1"/>
</dbReference>
<keyword evidence="7" id="KW-0808">Transferase</keyword>
<protein>
    <submittedName>
        <fullName evidence="22">Penicillin-binding protein</fullName>
    </submittedName>
</protein>
<keyword evidence="12 19" id="KW-1133">Transmembrane helix</keyword>
<keyword evidence="9" id="KW-0378">Hydrolase</keyword>
<evidence type="ECO:0000256" key="13">
    <source>
        <dbReference type="ARBA" id="ARBA00023136"/>
    </source>
</evidence>
<organism evidence="22 23">
    <name type="scientific">Fructilactobacillus sanfranciscensis</name>
    <name type="common">Lactobacillus sanfranciscensis</name>
    <dbReference type="NCBI Taxonomy" id="1625"/>
    <lineage>
        <taxon>Bacteria</taxon>
        <taxon>Bacillati</taxon>
        <taxon>Bacillota</taxon>
        <taxon>Bacilli</taxon>
        <taxon>Lactobacillales</taxon>
        <taxon>Lactobacillaceae</taxon>
        <taxon>Fructilactobacillus</taxon>
    </lineage>
</organism>
<dbReference type="Pfam" id="PF00912">
    <property type="entry name" value="Transgly"/>
    <property type="match status" value="1"/>
</dbReference>
<dbReference type="InterPro" id="IPR012338">
    <property type="entry name" value="Beta-lactam/transpept-like"/>
</dbReference>
<dbReference type="GO" id="GO:0009252">
    <property type="term" value="P:peptidoglycan biosynthetic process"/>
    <property type="evidence" value="ECO:0007669"/>
    <property type="project" value="UniProtKB-KW"/>
</dbReference>
<keyword evidence="15" id="KW-0961">Cell wall biogenesis/degradation</keyword>
<dbReference type="AlphaFoldDB" id="A0A5C4TLS0"/>
<sequence>MDKEKIISSLKQGMSILWNFVRKYFLIFWRVLKRYWKRYQITKWIIAIVLFIMLISSIYLTIIAKTSHVKNLQSNLSRSTVIYDQSGKKAGKLYAQKGTYVSSNNISPNIRNAIIATEDRNFYHEHGFSVKGYARAILLALKNRILHDNQISSGGSTISQQLAKNTFLSQQQTLSRKFKELFISIEIENIYSKKQIITMYMNNSYFGNGVYGVQDASRKYFGMDAKDLPVQDAATLAGMLQNPSNNPIDHPEAAKARRNVVLALMGETGKIPENQVKLYQSKPMEVRDDLDDQNGYKYPYYFDAVIDEAINQYGLSEKQIMNDGYKIYTTLNQQQQQSFQSEFKDSSLFPGNGADGQKVQAASIAVNPKNGGVQAVVGGRGDTVFRGYNRATDMRRQPGSALKPISVYTPALENGFSYDSMLNNKLQSYGKNNYTPQNFSQTYSGKVPMFKAVAQSLNAPAVWTLNKIGVDKGYDSVQSFGLPVTKKDKNLSLALGGLTTGVSPQQMAGAYTAFANQGKLSHPFYITKIVDSTGKTIASHDTKTSQIISADTAREMTSMLIDVFKPGGTSASGKPSGYEVAGKTGTTEDDSSGDNRAVRDWWVIGYTPDVVVASWEGFDNANSDNHLEISSGSNSINTLFKNQMEDILPYTEQNQFKVKDAATRYAQKQQQQDESYLGDDDSSNNTVDGIKDKLGQVSQKASEVAHNLVDGVKNFLGQ</sequence>
<feature type="region of interest" description="Disordered" evidence="18">
    <location>
        <begin position="567"/>
        <end position="594"/>
    </location>
</feature>
<evidence type="ECO:0000256" key="10">
    <source>
        <dbReference type="ARBA" id="ARBA00022960"/>
    </source>
</evidence>
<evidence type="ECO:0000256" key="9">
    <source>
        <dbReference type="ARBA" id="ARBA00022801"/>
    </source>
</evidence>
<dbReference type="EMBL" id="QFCR01000002">
    <property type="protein sequence ID" value="TNK90972.1"/>
    <property type="molecule type" value="Genomic_DNA"/>
</dbReference>
<evidence type="ECO:0000256" key="18">
    <source>
        <dbReference type="SAM" id="MobiDB-lite"/>
    </source>
</evidence>
<dbReference type="Pfam" id="PF00905">
    <property type="entry name" value="Transpeptidase"/>
    <property type="match status" value="1"/>
</dbReference>
<dbReference type="InterPro" id="IPR023346">
    <property type="entry name" value="Lysozyme-like_dom_sf"/>
</dbReference>
<keyword evidence="4" id="KW-0121">Carboxypeptidase</keyword>
<dbReference type="InterPro" id="IPR036950">
    <property type="entry name" value="PBP_transglycosylase"/>
</dbReference>